<evidence type="ECO:0000313" key="2">
    <source>
        <dbReference type="Proteomes" id="UP000594263"/>
    </source>
</evidence>
<accession>A0A7N0SWT1</accession>
<name>A0A7N0SWT1_KALFE</name>
<dbReference type="Gramene" id="Kaladp0010s0227.1.v1.1">
    <property type="protein sequence ID" value="Kaladp0010s0227.1.v1.1"/>
    <property type="gene ID" value="Kaladp0010s0227.v1.1"/>
</dbReference>
<dbReference type="InterPro" id="IPR040256">
    <property type="entry name" value="At4g02000-like"/>
</dbReference>
<protein>
    <submittedName>
        <fullName evidence="1">Uncharacterized protein</fullName>
    </submittedName>
</protein>
<evidence type="ECO:0000313" key="1">
    <source>
        <dbReference type="EnsemblPlants" id="Kaladp0010s0227.1.v1.1"/>
    </source>
</evidence>
<dbReference type="AlphaFoldDB" id="A0A7N0SWT1"/>
<reference evidence="1" key="1">
    <citation type="submission" date="2021-01" db="UniProtKB">
        <authorList>
            <consortium name="EnsemblPlants"/>
        </authorList>
    </citation>
    <scope>IDENTIFICATION</scope>
</reference>
<dbReference type="PANTHER" id="PTHR31286:SF99">
    <property type="entry name" value="DUF4283 DOMAIN-CONTAINING PROTEIN"/>
    <property type="match status" value="1"/>
</dbReference>
<organism evidence="1 2">
    <name type="scientific">Kalanchoe fedtschenkoi</name>
    <name type="common">Lavender scallops</name>
    <name type="synonym">South American air plant</name>
    <dbReference type="NCBI Taxonomy" id="63787"/>
    <lineage>
        <taxon>Eukaryota</taxon>
        <taxon>Viridiplantae</taxon>
        <taxon>Streptophyta</taxon>
        <taxon>Embryophyta</taxon>
        <taxon>Tracheophyta</taxon>
        <taxon>Spermatophyta</taxon>
        <taxon>Magnoliopsida</taxon>
        <taxon>eudicotyledons</taxon>
        <taxon>Gunneridae</taxon>
        <taxon>Pentapetalae</taxon>
        <taxon>Saxifragales</taxon>
        <taxon>Crassulaceae</taxon>
        <taxon>Kalanchoe</taxon>
    </lineage>
</organism>
<dbReference type="Proteomes" id="UP000594263">
    <property type="component" value="Unplaced"/>
</dbReference>
<dbReference type="PANTHER" id="PTHR31286">
    <property type="entry name" value="GLYCINE-RICH CELL WALL STRUCTURAL PROTEIN 1.8-LIKE"/>
    <property type="match status" value="1"/>
</dbReference>
<proteinExistence type="predicted"/>
<sequence length="126" mass="14707">MEIIAHIRRRLKVKGPVTTGSLDDRHELIILNSMEDKVEDMASGVHQIGRFLLRLFRWTNFNPKNEYNKRIASFNEGFLRPIGDKIGTYLKDDDRSIELTCPAYARMLVEIDLKKPLPMHLWLGQE</sequence>
<keyword evidence="2" id="KW-1185">Reference proteome</keyword>
<dbReference type="EnsemblPlants" id="Kaladp0010s0227.1.v1.1">
    <property type="protein sequence ID" value="Kaladp0010s0227.1.v1.1"/>
    <property type="gene ID" value="Kaladp0010s0227.v1.1"/>
</dbReference>